<organism evidence="3 4">
    <name type="scientific">Caenorhabditis auriculariae</name>
    <dbReference type="NCBI Taxonomy" id="2777116"/>
    <lineage>
        <taxon>Eukaryota</taxon>
        <taxon>Metazoa</taxon>
        <taxon>Ecdysozoa</taxon>
        <taxon>Nematoda</taxon>
        <taxon>Chromadorea</taxon>
        <taxon>Rhabditida</taxon>
        <taxon>Rhabditina</taxon>
        <taxon>Rhabditomorpha</taxon>
        <taxon>Rhabditoidea</taxon>
        <taxon>Rhabditidae</taxon>
        <taxon>Peloderinae</taxon>
        <taxon>Caenorhabditis</taxon>
    </lineage>
</organism>
<feature type="compositionally biased region" description="Polar residues" evidence="1">
    <location>
        <begin position="389"/>
        <end position="401"/>
    </location>
</feature>
<feature type="region of interest" description="Disordered" evidence="1">
    <location>
        <begin position="485"/>
        <end position="544"/>
    </location>
</feature>
<dbReference type="SUPFAM" id="SSF143990">
    <property type="entry name" value="YbiA-like"/>
    <property type="match status" value="1"/>
</dbReference>
<evidence type="ECO:0000259" key="2">
    <source>
        <dbReference type="Pfam" id="PF08719"/>
    </source>
</evidence>
<dbReference type="InterPro" id="IPR012816">
    <property type="entry name" value="NADAR"/>
</dbReference>
<feature type="compositionally biased region" description="Basic and acidic residues" evidence="1">
    <location>
        <begin position="355"/>
        <end position="373"/>
    </location>
</feature>
<feature type="compositionally biased region" description="Basic residues" evidence="1">
    <location>
        <begin position="281"/>
        <end position="323"/>
    </location>
</feature>
<evidence type="ECO:0000256" key="1">
    <source>
        <dbReference type="SAM" id="MobiDB-lite"/>
    </source>
</evidence>
<dbReference type="OrthoDB" id="206452at2759"/>
<dbReference type="InterPro" id="IPR037238">
    <property type="entry name" value="YbiA-like_sf"/>
</dbReference>
<feature type="compositionally biased region" description="Pro residues" evidence="1">
    <location>
        <begin position="492"/>
        <end position="501"/>
    </location>
</feature>
<evidence type="ECO:0000313" key="4">
    <source>
        <dbReference type="Proteomes" id="UP000835052"/>
    </source>
</evidence>
<dbReference type="EMBL" id="CAJGYM010000011">
    <property type="protein sequence ID" value="CAD6189637.1"/>
    <property type="molecule type" value="Genomic_DNA"/>
</dbReference>
<proteinExistence type="predicted"/>
<name>A0A8S1H2R5_9PELO</name>
<feature type="region of interest" description="Disordered" evidence="1">
    <location>
        <begin position="209"/>
        <end position="373"/>
    </location>
</feature>
<gene>
    <name evidence="3" type="ORF">CAUJ_LOCUS5556</name>
</gene>
<keyword evidence="4" id="KW-1185">Reference proteome</keyword>
<dbReference type="NCBIfam" id="TIGR02464">
    <property type="entry name" value="ribofla_fusion"/>
    <property type="match status" value="1"/>
</dbReference>
<dbReference type="Proteomes" id="UP000835052">
    <property type="component" value="Unassembled WGS sequence"/>
</dbReference>
<comment type="caution">
    <text evidence="3">The sequence shown here is derived from an EMBL/GenBank/DDBJ whole genome shotgun (WGS) entry which is preliminary data.</text>
</comment>
<sequence>MGTRRVRTEAGDLTLFFSKASPFSNFHPCNFVVVGDDDTLQKFSCVEQFYMYHKALTFGDTESAQKILKTRDPKEMKRIGKEIVGFSDPVWDNYKKDVMKNGLRAKFGQNQRLRECIFAAHDSRLVECSPMDRIWGIGLAVDNAQAENPALWRGTNLLGTIMDEVRDELWSEDGFRAERESVENEMRSNPDYCIQFFEKNFGVVPVSAASAPRPRLSQQFNVRKTSEELRRRRTDHGRFPLAATNSPPFKLSRADAIPDERRKRRRSASATSESSEDSRDRRRHRESSSRRRRDRDRRSSKRNSSSRRDRKRSRSPRRKRRRTSSPSSSVSDSEEDRRSSKRKDEKKKPNRKERRRDLEKGREKSRSSAEKDIDAILESHFADLDRKSLSITVTSDPGQEESSSKKDVLIELAEPTTSSEKELLLETSPLLPIPFKINLKDSREALLEKEIAEPTTSASIDITTPSVVRVEKKEISEPLTKFRVNLDLEDLPPLPPTPPPVINEENRESSDGKESTTGGEKKKRRPDIQLYVARPSSLSDKEKSAKVAEMFNKHYKNSRAKRS</sequence>
<feature type="region of interest" description="Disordered" evidence="1">
    <location>
        <begin position="386"/>
        <end position="407"/>
    </location>
</feature>
<feature type="compositionally biased region" description="Basic and acidic residues" evidence="1">
    <location>
        <begin position="504"/>
        <end position="514"/>
    </location>
</feature>
<feature type="compositionally biased region" description="Basic and acidic residues" evidence="1">
    <location>
        <begin position="335"/>
        <end position="347"/>
    </location>
</feature>
<dbReference type="Gene3D" id="1.10.357.40">
    <property type="entry name" value="YbiA-like"/>
    <property type="match status" value="1"/>
</dbReference>
<reference evidence="3" key="1">
    <citation type="submission" date="2020-10" db="EMBL/GenBank/DDBJ databases">
        <authorList>
            <person name="Kikuchi T."/>
        </authorList>
    </citation>
    <scope>NUCLEOTIDE SEQUENCE</scope>
    <source>
        <strain evidence="3">NKZ352</strain>
    </source>
</reference>
<dbReference type="AlphaFoldDB" id="A0A8S1H2R5"/>
<protein>
    <recommendedName>
        <fullName evidence="2">NADAR domain-containing protein</fullName>
    </recommendedName>
</protein>
<feature type="domain" description="NADAR" evidence="2">
    <location>
        <begin position="19"/>
        <end position="170"/>
    </location>
</feature>
<evidence type="ECO:0000313" key="3">
    <source>
        <dbReference type="EMBL" id="CAD6189637.1"/>
    </source>
</evidence>
<dbReference type="Pfam" id="PF08719">
    <property type="entry name" value="NADAR"/>
    <property type="match status" value="1"/>
</dbReference>
<accession>A0A8S1H2R5</accession>
<dbReference type="CDD" id="cd15457">
    <property type="entry name" value="NADAR"/>
    <property type="match status" value="1"/>
</dbReference>
<feature type="compositionally biased region" description="Basic and acidic residues" evidence="1">
    <location>
        <begin position="252"/>
        <end position="261"/>
    </location>
</feature>